<evidence type="ECO:0000256" key="3">
    <source>
        <dbReference type="ARBA" id="ARBA00022723"/>
    </source>
</evidence>
<dbReference type="CDD" id="cd19821">
    <property type="entry name" value="Bbox1_BBX-like"/>
    <property type="match status" value="1"/>
</dbReference>
<keyword evidence="3" id="KW-0479">Metal-binding</keyword>
<comment type="similarity">
    <text evidence="2">Belongs to the CONSTANS family.</text>
</comment>
<evidence type="ECO:0008006" key="15">
    <source>
        <dbReference type="Google" id="ProtNLM"/>
    </source>
</evidence>
<evidence type="ECO:0000256" key="6">
    <source>
        <dbReference type="ARBA" id="ARBA00022833"/>
    </source>
</evidence>
<dbReference type="Pfam" id="PF00643">
    <property type="entry name" value="zf-B_box"/>
    <property type="match status" value="1"/>
</dbReference>
<evidence type="ECO:0000256" key="2">
    <source>
        <dbReference type="ARBA" id="ARBA00010024"/>
    </source>
</evidence>
<keyword evidence="6" id="KW-0862">Zinc</keyword>
<feature type="domain" description="B box-type" evidence="11">
    <location>
        <begin position="12"/>
        <end position="59"/>
    </location>
</feature>
<dbReference type="InterPro" id="IPR000315">
    <property type="entry name" value="Znf_B-box"/>
</dbReference>
<comment type="caution">
    <text evidence="13">The sequence shown here is derived from an EMBL/GenBank/DDBJ whole genome shotgun (WGS) entry which is preliminary data.</text>
</comment>
<dbReference type="PROSITE" id="PS51017">
    <property type="entry name" value="CCT"/>
    <property type="match status" value="1"/>
</dbReference>
<evidence type="ECO:0000256" key="1">
    <source>
        <dbReference type="ARBA" id="ARBA00004123"/>
    </source>
</evidence>
<dbReference type="PANTHER" id="PTHR31717:SF45">
    <property type="entry name" value="ZINC FINGER PROTEIN CONSTANS-LIKE 14-RELATED"/>
    <property type="match status" value="1"/>
</dbReference>
<reference evidence="14" key="1">
    <citation type="journal article" date="2017" name="Plant J.">
        <title>The pomegranate (Punica granatum L.) genome and the genomics of punicalagin biosynthesis.</title>
        <authorList>
            <person name="Qin G."/>
            <person name="Xu C."/>
            <person name="Ming R."/>
            <person name="Tang H."/>
            <person name="Guyot R."/>
            <person name="Kramer E.M."/>
            <person name="Hu Y."/>
            <person name="Yi X."/>
            <person name="Qi Y."/>
            <person name="Xu X."/>
            <person name="Gao Z."/>
            <person name="Pan H."/>
            <person name="Jian J."/>
            <person name="Tian Y."/>
            <person name="Yue Z."/>
            <person name="Xu Y."/>
        </authorList>
    </citation>
    <scope>NUCLEOTIDE SEQUENCE [LARGE SCALE GENOMIC DNA]</scope>
    <source>
        <strain evidence="14">cv. Dabenzi</strain>
    </source>
</reference>
<feature type="domain" description="CCT" evidence="12">
    <location>
        <begin position="416"/>
        <end position="458"/>
    </location>
</feature>
<dbReference type="PROSITE" id="PS50119">
    <property type="entry name" value="ZF_BBOX"/>
    <property type="match status" value="2"/>
</dbReference>
<name>A0A218XXL2_PUNGR</name>
<dbReference type="SMART" id="SM00336">
    <property type="entry name" value="BBOX"/>
    <property type="match status" value="2"/>
</dbReference>
<dbReference type="GO" id="GO:0006355">
    <property type="term" value="P:regulation of DNA-templated transcription"/>
    <property type="evidence" value="ECO:0007669"/>
    <property type="project" value="UniProtKB-ARBA"/>
</dbReference>
<sequence length="464" mass="50712">MAIPNSAAGDGRDAPPCDFCSDQAAVLYCRADSARLCLLCDHHVHSANLLSRKHLRSQICDNCASEPASVRCRTDNLLLCQDCDWDAHGSCSTSTPHDRAPIDAFSGVPSAIELASLWELDLEEEKRPSQGAIEGQLLEDVLLPFGFQELIVPSENVVVGYHNGSNFGEIVSVMKKQNPSCGKHRQVMQKQLAELSRRGLVDGGVGDTLVPGTPAGTDTWRENVEGMNGADAVQQLPEPTVAVAVVTSASQRDQRDSGGDDRDRARDGNPNHRAQTPQIWDFNLGQSRGQNEPDHFGYGKNEEGFMIMSYGELMQESSSAKVFGNAFQMNCHVAPEDMAFFNDNLNSLALSQGAATSESNNLPVPRASSVSSLEKAKGPSGSRYYQLAGQTTTVKNDSGRTAAKTKSDMELLAQNRGNAMLRYKEKKKTRRYDKHIRYESRKARADTRKRVKGRFVKSTEASDG</sequence>
<dbReference type="InterPro" id="IPR049808">
    <property type="entry name" value="CONSTANS-like_Bbox1"/>
</dbReference>
<evidence type="ECO:0000256" key="9">
    <source>
        <dbReference type="PROSITE-ProRule" id="PRU00357"/>
    </source>
</evidence>
<evidence type="ECO:0000256" key="4">
    <source>
        <dbReference type="ARBA" id="ARBA00022737"/>
    </source>
</evidence>
<dbReference type="Pfam" id="PF06203">
    <property type="entry name" value="CCT"/>
    <property type="match status" value="1"/>
</dbReference>
<feature type="region of interest" description="Disordered" evidence="10">
    <location>
        <begin position="440"/>
        <end position="464"/>
    </location>
</feature>
<evidence type="ECO:0000259" key="12">
    <source>
        <dbReference type="PROSITE" id="PS51017"/>
    </source>
</evidence>
<keyword evidence="5 8" id="KW-0863">Zinc-finger</keyword>
<accession>A0A218XXL2</accession>
<evidence type="ECO:0000313" key="13">
    <source>
        <dbReference type="EMBL" id="OWM89807.1"/>
    </source>
</evidence>
<evidence type="ECO:0000259" key="11">
    <source>
        <dbReference type="PROSITE" id="PS50119"/>
    </source>
</evidence>
<keyword evidence="7 9" id="KW-0539">Nucleus</keyword>
<organism evidence="13 14">
    <name type="scientific">Punica granatum</name>
    <name type="common">Pomegranate</name>
    <dbReference type="NCBI Taxonomy" id="22663"/>
    <lineage>
        <taxon>Eukaryota</taxon>
        <taxon>Viridiplantae</taxon>
        <taxon>Streptophyta</taxon>
        <taxon>Embryophyta</taxon>
        <taxon>Tracheophyta</taxon>
        <taxon>Spermatophyta</taxon>
        <taxon>Magnoliopsida</taxon>
        <taxon>eudicotyledons</taxon>
        <taxon>Gunneridae</taxon>
        <taxon>Pentapetalae</taxon>
        <taxon>rosids</taxon>
        <taxon>malvids</taxon>
        <taxon>Myrtales</taxon>
        <taxon>Lythraceae</taxon>
        <taxon>Punica</taxon>
    </lineage>
</organism>
<dbReference type="AlphaFoldDB" id="A0A218XXL2"/>
<dbReference type="Proteomes" id="UP000197138">
    <property type="component" value="Unassembled WGS sequence"/>
</dbReference>
<evidence type="ECO:0000256" key="7">
    <source>
        <dbReference type="ARBA" id="ARBA00023242"/>
    </source>
</evidence>
<proteinExistence type="inferred from homology"/>
<evidence type="ECO:0000256" key="10">
    <source>
        <dbReference type="SAM" id="MobiDB-lite"/>
    </source>
</evidence>
<dbReference type="PANTHER" id="PTHR31717">
    <property type="entry name" value="ZINC FINGER PROTEIN CONSTANS-LIKE 10"/>
    <property type="match status" value="1"/>
</dbReference>
<feature type="compositionally biased region" description="Polar residues" evidence="10">
    <location>
        <begin position="355"/>
        <end position="372"/>
    </location>
</feature>
<feature type="compositionally biased region" description="Basic and acidic residues" evidence="10">
    <location>
        <begin position="252"/>
        <end position="270"/>
    </location>
</feature>
<dbReference type="GO" id="GO:0005634">
    <property type="term" value="C:nucleus"/>
    <property type="evidence" value="ECO:0007669"/>
    <property type="project" value="UniProtKB-SubCell"/>
</dbReference>
<gene>
    <name evidence="13" type="ORF">CDL15_Pgr024555</name>
</gene>
<evidence type="ECO:0000313" key="14">
    <source>
        <dbReference type="Proteomes" id="UP000197138"/>
    </source>
</evidence>
<dbReference type="GO" id="GO:0008270">
    <property type="term" value="F:zinc ion binding"/>
    <property type="evidence" value="ECO:0007669"/>
    <property type="project" value="UniProtKB-KW"/>
</dbReference>
<dbReference type="InterPro" id="IPR010402">
    <property type="entry name" value="CCT_domain"/>
</dbReference>
<protein>
    <recommendedName>
        <fullName evidence="15">Zinc finger protein CONSTANS-LIKE 14-like</fullName>
    </recommendedName>
</protein>
<comment type="subcellular location">
    <subcellularLocation>
        <location evidence="1 9">Nucleus</location>
    </subcellularLocation>
</comment>
<feature type="region of interest" description="Disordered" evidence="10">
    <location>
        <begin position="355"/>
        <end position="383"/>
    </location>
</feature>
<feature type="domain" description="B box-type" evidence="11">
    <location>
        <begin position="55"/>
        <end position="102"/>
    </location>
</feature>
<evidence type="ECO:0000256" key="8">
    <source>
        <dbReference type="PROSITE-ProRule" id="PRU00024"/>
    </source>
</evidence>
<keyword evidence="4" id="KW-0677">Repeat</keyword>
<evidence type="ECO:0000256" key="5">
    <source>
        <dbReference type="ARBA" id="ARBA00022771"/>
    </source>
</evidence>
<dbReference type="EMBL" id="MTKT01000666">
    <property type="protein sequence ID" value="OWM89807.1"/>
    <property type="molecule type" value="Genomic_DNA"/>
</dbReference>
<feature type="region of interest" description="Disordered" evidence="10">
    <location>
        <begin position="246"/>
        <end position="278"/>
    </location>
</feature>